<dbReference type="EMBL" id="JACBZF010000007">
    <property type="protein sequence ID" value="NYH96760.1"/>
    <property type="molecule type" value="Genomic_DNA"/>
</dbReference>
<gene>
    <name evidence="3" type="ORF">FHS75_003111</name>
</gene>
<name>A0A7Y9XYF2_9SPHN</name>
<dbReference type="AlphaFoldDB" id="A0A7Y9XYF2"/>
<accession>A0A7Y9XYF2</accession>
<keyword evidence="4" id="KW-1185">Reference proteome</keyword>
<dbReference type="Pfam" id="PF23213">
    <property type="entry name" value="DUF7065"/>
    <property type="match status" value="1"/>
</dbReference>
<dbReference type="RefSeq" id="WP_179408571.1">
    <property type="nucleotide sequence ID" value="NZ_BMGF01000008.1"/>
</dbReference>
<evidence type="ECO:0000259" key="2">
    <source>
        <dbReference type="Pfam" id="PF23213"/>
    </source>
</evidence>
<dbReference type="InterPro" id="IPR055493">
    <property type="entry name" value="DUF7065"/>
</dbReference>
<evidence type="ECO:0000313" key="3">
    <source>
        <dbReference type="EMBL" id="NYH96760.1"/>
    </source>
</evidence>
<evidence type="ECO:0000313" key="4">
    <source>
        <dbReference type="Proteomes" id="UP000522081"/>
    </source>
</evidence>
<sequence>MSEKPHIDWSTGGSGRDFGSYRSEDEFLHGKPESSDPTVSETWLYMWYVPEAKIGAWAYVWVHPNLDVLTSGITVYRGRKRTHLDAELMDFRAFLPASIVREGTDGGKDVRFPNSLRLRATDEPGSVHLTYADPDRSNFVDVNFVPASPPIVRANDHHFDQVLRTEGHMVLDGREYAVSGHGLRDRSWGEARPEHRYPIPPFTWMTGTFARAGISWHLCAYDDPQLKPDWLGRMETPEKIFREGWLYRDGEAFRLRSASQVTRRDPDTLAPLTAQVVLVDTLGRQYRIDGTVEASVPWSNWPNMSAQVCMARWELDGETGWGDLQEFQSPDYIRAMSTASR</sequence>
<dbReference type="Proteomes" id="UP000522081">
    <property type="component" value="Unassembled WGS sequence"/>
</dbReference>
<dbReference type="Pfam" id="PF23212">
    <property type="entry name" value="DUF7064"/>
    <property type="match status" value="1"/>
</dbReference>
<dbReference type="InterPro" id="IPR055492">
    <property type="entry name" value="DUF7064"/>
</dbReference>
<dbReference type="SUPFAM" id="SSF159245">
    <property type="entry name" value="AttH-like"/>
    <property type="match status" value="1"/>
</dbReference>
<evidence type="ECO:0008006" key="5">
    <source>
        <dbReference type="Google" id="ProtNLM"/>
    </source>
</evidence>
<reference evidence="3 4" key="1">
    <citation type="submission" date="2020-07" db="EMBL/GenBank/DDBJ databases">
        <title>Genomic Encyclopedia of Type Strains, Phase IV (KMG-IV): sequencing the most valuable type-strain genomes for metagenomic binning, comparative biology and taxonomic classification.</title>
        <authorList>
            <person name="Goeker M."/>
        </authorList>
    </citation>
    <scope>NUCLEOTIDE SEQUENCE [LARGE SCALE GENOMIC DNA]</scope>
    <source>
        <strain evidence="3 4">DSM 29043</strain>
    </source>
</reference>
<evidence type="ECO:0000259" key="1">
    <source>
        <dbReference type="Pfam" id="PF23212"/>
    </source>
</evidence>
<comment type="caution">
    <text evidence="3">The sequence shown here is derived from an EMBL/GenBank/DDBJ whole genome shotgun (WGS) entry which is preliminary data.</text>
</comment>
<protein>
    <recommendedName>
        <fullName evidence="5">AttH domain-containing protein</fullName>
    </recommendedName>
</protein>
<proteinExistence type="predicted"/>
<organism evidence="3 4">
    <name type="scientific">Novosphingobium marinum</name>
    <dbReference type="NCBI Taxonomy" id="1514948"/>
    <lineage>
        <taxon>Bacteria</taxon>
        <taxon>Pseudomonadati</taxon>
        <taxon>Pseudomonadota</taxon>
        <taxon>Alphaproteobacteria</taxon>
        <taxon>Sphingomonadales</taxon>
        <taxon>Sphingomonadaceae</taxon>
        <taxon>Novosphingobium</taxon>
    </lineage>
</organism>
<feature type="domain" description="DUF7065" evidence="2">
    <location>
        <begin position="31"/>
        <end position="190"/>
    </location>
</feature>
<feature type="domain" description="DUF7064" evidence="1">
    <location>
        <begin position="233"/>
        <end position="324"/>
    </location>
</feature>